<dbReference type="AlphaFoldDB" id="J0SAX8"/>
<evidence type="ECO:0000313" key="4">
    <source>
        <dbReference type="EMBL" id="EJG07829.1"/>
    </source>
</evidence>
<comment type="similarity">
    <text evidence="1">Belongs to the thioesterase PaaI family.</text>
</comment>
<keyword evidence="2" id="KW-0378">Hydrolase</keyword>
<dbReference type="SUPFAM" id="SSF54637">
    <property type="entry name" value="Thioesterase/thiol ester dehydrase-isomerase"/>
    <property type="match status" value="1"/>
</dbReference>
<organism evidence="4 5">
    <name type="scientific">Methanofollis liminatans DSM 4140</name>
    <dbReference type="NCBI Taxonomy" id="28892"/>
    <lineage>
        <taxon>Archaea</taxon>
        <taxon>Methanobacteriati</taxon>
        <taxon>Methanobacteriota</taxon>
        <taxon>Stenosarchaea group</taxon>
        <taxon>Methanomicrobia</taxon>
        <taxon>Methanomicrobiales</taxon>
        <taxon>Methanomicrobiaceae</taxon>
        <taxon>Methanofollis</taxon>
    </lineage>
</organism>
<dbReference type="Pfam" id="PF03061">
    <property type="entry name" value="4HBT"/>
    <property type="match status" value="1"/>
</dbReference>
<protein>
    <submittedName>
        <fullName evidence="4">Phenylacetic acid degradation-related protein</fullName>
    </submittedName>
</protein>
<sequence length="137" mass="14386">MGYLEEISAKGQKANPFFVMMGIEPVSFGDGAAVLSMQVRPDMLNGDGWLQGGVYTALVDEAMALALITVLGDGERIATISEATSFLSGVQNGTICASGRVIRKGRSVAFAEGEVTRDDGRVLARTTASFAVLQPGR</sequence>
<evidence type="ECO:0000313" key="5">
    <source>
        <dbReference type="Proteomes" id="UP000005095"/>
    </source>
</evidence>
<dbReference type="PANTHER" id="PTHR21660:SF1">
    <property type="entry name" value="ACYL-COENZYME A THIOESTERASE 13"/>
    <property type="match status" value="1"/>
</dbReference>
<dbReference type="Gene3D" id="3.10.129.10">
    <property type="entry name" value="Hotdog Thioesterase"/>
    <property type="match status" value="1"/>
</dbReference>
<dbReference type="InterPro" id="IPR003736">
    <property type="entry name" value="PAAI_dom"/>
</dbReference>
<feature type="domain" description="Thioesterase" evidence="3">
    <location>
        <begin position="52"/>
        <end position="123"/>
    </location>
</feature>
<dbReference type="STRING" id="28892.Metli_1885"/>
<dbReference type="InterPro" id="IPR029069">
    <property type="entry name" value="HotDog_dom_sf"/>
</dbReference>
<dbReference type="Proteomes" id="UP000005095">
    <property type="component" value="Chromosome"/>
</dbReference>
<keyword evidence="5" id="KW-1185">Reference proteome</keyword>
<dbReference type="EMBL" id="CM001555">
    <property type="protein sequence ID" value="EJG07829.1"/>
    <property type="molecule type" value="Genomic_DNA"/>
</dbReference>
<dbReference type="OrthoDB" id="116824at2157"/>
<proteinExistence type="inferred from homology"/>
<evidence type="ECO:0000256" key="1">
    <source>
        <dbReference type="ARBA" id="ARBA00008324"/>
    </source>
</evidence>
<accession>J0SAX8</accession>
<dbReference type="GO" id="GO:0047617">
    <property type="term" value="F:fatty acyl-CoA hydrolase activity"/>
    <property type="evidence" value="ECO:0007669"/>
    <property type="project" value="InterPro"/>
</dbReference>
<reference evidence="4 5" key="1">
    <citation type="submission" date="2011-08" db="EMBL/GenBank/DDBJ databases">
        <title>The complete genome of Methanofollis liminatans DSM 4140.</title>
        <authorList>
            <consortium name="US DOE Joint Genome Institute (JGI-PGF)"/>
            <person name="Lucas S."/>
            <person name="Han J."/>
            <person name="Lapidus A."/>
            <person name="Bruce D."/>
            <person name="Goodwin L."/>
            <person name="Pitluck S."/>
            <person name="Peters L."/>
            <person name="Kyrpides N."/>
            <person name="Mavromatis K."/>
            <person name="Ivanova N."/>
            <person name="Mikhailova N."/>
            <person name="Lu M."/>
            <person name="Detter J.C."/>
            <person name="Tapia R."/>
            <person name="Han C."/>
            <person name="Land M."/>
            <person name="Hauser L."/>
            <person name="Markowitz V."/>
            <person name="Cheng J.-F."/>
            <person name="Hugenholtz P."/>
            <person name="Woyke T."/>
            <person name="Wu D."/>
            <person name="Spring S."/>
            <person name="Schuler E."/>
            <person name="Brambilla E."/>
            <person name="Klenk H.-P."/>
            <person name="Eisen J.A."/>
        </authorList>
    </citation>
    <scope>NUCLEOTIDE SEQUENCE [LARGE SCALE GENOMIC DNA]</scope>
    <source>
        <strain evidence="4 5">DSM 4140</strain>
    </source>
</reference>
<name>J0SAX8_9EURY</name>
<gene>
    <name evidence="4" type="ORF">Metli_1885</name>
</gene>
<evidence type="ECO:0000259" key="3">
    <source>
        <dbReference type="Pfam" id="PF03061"/>
    </source>
</evidence>
<evidence type="ECO:0000256" key="2">
    <source>
        <dbReference type="ARBA" id="ARBA00022801"/>
    </source>
</evidence>
<dbReference type="HOGENOM" id="CLU_089876_3_3_2"/>
<dbReference type="CDD" id="cd03443">
    <property type="entry name" value="PaaI_thioesterase"/>
    <property type="match status" value="1"/>
</dbReference>
<dbReference type="InterPro" id="IPR039298">
    <property type="entry name" value="ACOT13"/>
</dbReference>
<dbReference type="PANTHER" id="PTHR21660">
    <property type="entry name" value="THIOESTERASE SUPERFAMILY MEMBER-RELATED"/>
    <property type="match status" value="1"/>
</dbReference>
<dbReference type="InterPro" id="IPR006683">
    <property type="entry name" value="Thioestr_dom"/>
</dbReference>
<dbReference type="NCBIfam" id="TIGR00369">
    <property type="entry name" value="unchar_dom_1"/>
    <property type="match status" value="1"/>
</dbReference>